<sequence length="105" mass="10999">MTLTDHHHSYRCVRPTHSPDFPPEAGYVKSGNGGRPGPGPASGEESDEEDEVKTSASAEGSGGSATLRNERNLALRNLGGGRGKLLPETEPAKEPRPPAPTLCPT</sequence>
<protein>
    <submittedName>
        <fullName evidence="2">Uncharacterized protein</fullName>
    </submittedName>
</protein>
<organism evidence="2 3">
    <name type="scientific">Pteropus alecto</name>
    <name type="common">Black flying fox</name>
    <dbReference type="NCBI Taxonomy" id="9402"/>
    <lineage>
        <taxon>Eukaryota</taxon>
        <taxon>Metazoa</taxon>
        <taxon>Chordata</taxon>
        <taxon>Craniata</taxon>
        <taxon>Vertebrata</taxon>
        <taxon>Euteleostomi</taxon>
        <taxon>Mammalia</taxon>
        <taxon>Eutheria</taxon>
        <taxon>Laurasiatheria</taxon>
        <taxon>Chiroptera</taxon>
        <taxon>Yinpterochiroptera</taxon>
        <taxon>Pteropodoidea</taxon>
        <taxon>Pteropodidae</taxon>
        <taxon>Pteropodinae</taxon>
        <taxon>Pteropus</taxon>
    </lineage>
</organism>
<dbReference type="InParanoid" id="L5L0Y8"/>
<name>L5L0Y8_PTEAL</name>
<keyword evidence="3" id="KW-1185">Reference proteome</keyword>
<evidence type="ECO:0000313" key="2">
    <source>
        <dbReference type="EMBL" id="ELK16723.1"/>
    </source>
</evidence>
<evidence type="ECO:0000313" key="3">
    <source>
        <dbReference type="Proteomes" id="UP000010552"/>
    </source>
</evidence>
<feature type="compositionally biased region" description="Basic and acidic residues" evidence="1">
    <location>
        <begin position="85"/>
        <end position="96"/>
    </location>
</feature>
<evidence type="ECO:0000256" key="1">
    <source>
        <dbReference type="SAM" id="MobiDB-lite"/>
    </source>
</evidence>
<reference evidence="3" key="1">
    <citation type="journal article" date="2013" name="Science">
        <title>Comparative analysis of bat genomes provides insight into the evolution of flight and immunity.</title>
        <authorList>
            <person name="Zhang G."/>
            <person name="Cowled C."/>
            <person name="Shi Z."/>
            <person name="Huang Z."/>
            <person name="Bishop-Lilly K.A."/>
            <person name="Fang X."/>
            <person name="Wynne J.W."/>
            <person name="Xiong Z."/>
            <person name="Baker M.L."/>
            <person name="Zhao W."/>
            <person name="Tachedjian M."/>
            <person name="Zhu Y."/>
            <person name="Zhou P."/>
            <person name="Jiang X."/>
            <person name="Ng J."/>
            <person name="Yang L."/>
            <person name="Wu L."/>
            <person name="Xiao J."/>
            <person name="Feng Y."/>
            <person name="Chen Y."/>
            <person name="Sun X."/>
            <person name="Zhang Y."/>
            <person name="Marsh G.A."/>
            <person name="Crameri G."/>
            <person name="Broder C.C."/>
            <person name="Frey K.G."/>
            <person name="Wang L.F."/>
            <person name="Wang J."/>
        </authorList>
    </citation>
    <scope>NUCLEOTIDE SEQUENCE [LARGE SCALE GENOMIC DNA]</scope>
</reference>
<dbReference type="Proteomes" id="UP000010552">
    <property type="component" value="Unassembled WGS sequence"/>
</dbReference>
<feature type="compositionally biased region" description="Low complexity" evidence="1">
    <location>
        <begin position="55"/>
        <end position="67"/>
    </location>
</feature>
<dbReference type="EMBL" id="KB030438">
    <property type="protein sequence ID" value="ELK16723.1"/>
    <property type="molecule type" value="Genomic_DNA"/>
</dbReference>
<accession>L5L0Y8</accession>
<proteinExistence type="predicted"/>
<gene>
    <name evidence="2" type="ORF">PAL_GLEAN10015967</name>
</gene>
<feature type="region of interest" description="Disordered" evidence="1">
    <location>
        <begin position="1"/>
        <end position="105"/>
    </location>
</feature>
<dbReference type="AlphaFoldDB" id="L5L0Y8"/>